<dbReference type="OrthoDB" id="5595751at2759"/>
<keyword evidence="5 13" id="KW-0456">Lyase</keyword>
<evidence type="ECO:0000256" key="1">
    <source>
        <dbReference type="ARBA" id="ARBA00004772"/>
    </source>
</evidence>
<dbReference type="AlphaFoldDB" id="A0A346QRA7"/>
<dbReference type="GO" id="GO:0006782">
    <property type="term" value="P:protoporphyrinogen IX biosynthetic process"/>
    <property type="evidence" value="ECO:0007669"/>
    <property type="project" value="UniProtKB-UniPathway"/>
</dbReference>
<keyword evidence="4" id="KW-0350">Heme biosynthesis</keyword>
<comment type="similarity">
    <text evidence="2">Belongs to the uroporphyrinogen-III synthase family.</text>
</comment>
<comment type="function">
    <text evidence="11">Catalyzes cyclization of the linear tetrapyrrole, hydroxymethylbilane, to the macrocyclic uroporphyrinogen III, the branch point for the various sub-pathways leading to the wide diversity of porphyrins. Porphyrins act as cofactors for a multitude of enzymes that perform a variety of processes within the cell such as methionine synthesis (vitamin B12) or oxygen transport (heme).</text>
</comment>
<evidence type="ECO:0000256" key="2">
    <source>
        <dbReference type="ARBA" id="ARBA00008133"/>
    </source>
</evidence>
<dbReference type="UniPathway" id="UPA00251">
    <property type="reaction ID" value="UER00320"/>
</dbReference>
<dbReference type="EC" id="4.2.1.75" evidence="3"/>
<feature type="non-terminal residue" evidence="13">
    <location>
        <position position="1"/>
    </location>
</feature>
<dbReference type="InterPro" id="IPR039793">
    <property type="entry name" value="UROS/Hem4"/>
</dbReference>
<keyword evidence="6" id="KW-0627">Porphyrin biosynthesis</keyword>
<dbReference type="PANTHER" id="PTHR12390:SF0">
    <property type="entry name" value="UROPORPHYRINOGEN-III SYNTHASE"/>
    <property type="match status" value="1"/>
</dbReference>
<evidence type="ECO:0000256" key="7">
    <source>
        <dbReference type="ARBA" id="ARBA00031702"/>
    </source>
</evidence>
<dbReference type="InterPro" id="IPR036108">
    <property type="entry name" value="4pyrrol_syn_uPrphyn_synt_sf"/>
</dbReference>
<protein>
    <recommendedName>
        <fullName evidence="9">Uroporphyrinogen-III synthase</fullName>
        <ecNumber evidence="3">4.2.1.75</ecNumber>
    </recommendedName>
    <alternativeName>
        <fullName evidence="8">Hydroxymethylbilane hydrolyase [cyclizing]</fullName>
    </alternativeName>
    <alternativeName>
        <fullName evidence="7">Uroporphyrinogen-III cosynthase</fullName>
    </alternativeName>
</protein>
<comment type="catalytic activity">
    <reaction evidence="10">
        <text>hydroxymethylbilane = uroporphyrinogen III + H2O</text>
        <dbReference type="Rhea" id="RHEA:18965"/>
        <dbReference type="ChEBI" id="CHEBI:15377"/>
        <dbReference type="ChEBI" id="CHEBI:57308"/>
        <dbReference type="ChEBI" id="CHEBI:57845"/>
        <dbReference type="EC" id="4.2.1.75"/>
    </reaction>
</comment>
<evidence type="ECO:0000313" key="13">
    <source>
        <dbReference type="EMBL" id="AXR98497.1"/>
    </source>
</evidence>
<name>A0A346QRA7_PROCL</name>
<dbReference type="Gene3D" id="3.40.50.10090">
    <property type="match status" value="2"/>
</dbReference>
<evidence type="ECO:0000256" key="3">
    <source>
        <dbReference type="ARBA" id="ARBA00013109"/>
    </source>
</evidence>
<dbReference type="EMBL" id="MH156441">
    <property type="protein sequence ID" value="AXR98497.1"/>
    <property type="molecule type" value="mRNA"/>
</dbReference>
<evidence type="ECO:0000256" key="8">
    <source>
        <dbReference type="ARBA" id="ARBA00032649"/>
    </source>
</evidence>
<sequence>MSNVWLFKSEDKNDTQYTDKLSRSGFSPFHIPALCFKFCNQESLKSSLQSPQDHSGIIFTSQRAVEAVAEIYIKLPLSCHAGWIEKKIFVVGDATGRAVQSLLKLTCIGHESGNAQQLVPIIIKETVAFDKPLLYPCGSLAKDELPRLLVNNDRDFKALVVYETSQHPQLKYTIQKLISGGQRPTHMVFFSPSGVNFALPVLQSLSVDITGVKMIAIGPTTNIALVQHKIPVLGVCPSPTADSLVHLLNCPP</sequence>
<dbReference type="CDD" id="cd06578">
    <property type="entry name" value="HemD"/>
    <property type="match status" value="1"/>
</dbReference>
<organism evidence="13">
    <name type="scientific">Procambarus clarkii</name>
    <name type="common">Red swamp crayfish</name>
    <dbReference type="NCBI Taxonomy" id="6728"/>
    <lineage>
        <taxon>Eukaryota</taxon>
        <taxon>Metazoa</taxon>
        <taxon>Ecdysozoa</taxon>
        <taxon>Arthropoda</taxon>
        <taxon>Crustacea</taxon>
        <taxon>Multicrustacea</taxon>
        <taxon>Malacostraca</taxon>
        <taxon>Eumalacostraca</taxon>
        <taxon>Eucarida</taxon>
        <taxon>Decapoda</taxon>
        <taxon>Pleocyemata</taxon>
        <taxon>Astacidea</taxon>
        <taxon>Astacoidea</taxon>
        <taxon>Cambaridae</taxon>
        <taxon>Procambarus</taxon>
    </lineage>
</organism>
<evidence type="ECO:0000256" key="9">
    <source>
        <dbReference type="ARBA" id="ARBA00040167"/>
    </source>
</evidence>
<evidence type="ECO:0000259" key="12">
    <source>
        <dbReference type="Pfam" id="PF02602"/>
    </source>
</evidence>
<dbReference type="GO" id="GO:0006780">
    <property type="term" value="P:uroporphyrinogen III biosynthetic process"/>
    <property type="evidence" value="ECO:0007669"/>
    <property type="project" value="InterPro"/>
</dbReference>
<evidence type="ECO:0000256" key="5">
    <source>
        <dbReference type="ARBA" id="ARBA00023239"/>
    </source>
</evidence>
<dbReference type="GO" id="GO:0006785">
    <property type="term" value="P:heme B biosynthetic process"/>
    <property type="evidence" value="ECO:0007669"/>
    <property type="project" value="UniProtKB-ARBA"/>
</dbReference>
<evidence type="ECO:0000256" key="11">
    <source>
        <dbReference type="ARBA" id="ARBA00060039"/>
    </source>
</evidence>
<evidence type="ECO:0000256" key="6">
    <source>
        <dbReference type="ARBA" id="ARBA00023244"/>
    </source>
</evidence>
<gene>
    <name evidence="13" type="primary">uros</name>
</gene>
<dbReference type="InterPro" id="IPR003754">
    <property type="entry name" value="4pyrrol_synth_uPrphyn_synth"/>
</dbReference>
<reference evidence="13" key="1">
    <citation type="submission" date="2018-03" db="EMBL/GenBank/DDBJ databases">
        <title>Transcriptome of the abdominal nerve cord of crayfish Procambarus clarkii.</title>
        <authorList>
            <person name="Gonzalez-Barrios J.A."/>
            <person name="Calderon-Rosete G."/>
            <person name="Rodriguez-Sosa L."/>
            <person name="Lara-Lozano M."/>
            <person name="Pina-Leyva C."/>
        </authorList>
    </citation>
    <scope>NUCLEOTIDE SEQUENCE</scope>
    <source>
        <strain evidence="13">Pc02122016</strain>
        <tissue evidence="13">Abdominal nerve cord</tissue>
    </source>
</reference>
<dbReference type="FunFam" id="3.40.50.10090:FF:000003">
    <property type="entry name" value="uroporphyrinogen-III synthase"/>
    <property type="match status" value="1"/>
</dbReference>
<dbReference type="Pfam" id="PF02602">
    <property type="entry name" value="HEM4"/>
    <property type="match status" value="1"/>
</dbReference>
<evidence type="ECO:0000256" key="10">
    <source>
        <dbReference type="ARBA" id="ARBA00048617"/>
    </source>
</evidence>
<evidence type="ECO:0000256" key="4">
    <source>
        <dbReference type="ARBA" id="ARBA00023133"/>
    </source>
</evidence>
<proteinExistence type="evidence at transcript level"/>
<accession>A0A346QRA7</accession>
<dbReference type="GO" id="GO:0005829">
    <property type="term" value="C:cytosol"/>
    <property type="evidence" value="ECO:0007669"/>
    <property type="project" value="TreeGrafter"/>
</dbReference>
<dbReference type="SUPFAM" id="SSF69618">
    <property type="entry name" value="HemD-like"/>
    <property type="match status" value="1"/>
</dbReference>
<dbReference type="PANTHER" id="PTHR12390">
    <property type="entry name" value="UROPORPHYRINOGEN III SYNTHASE"/>
    <property type="match status" value="1"/>
</dbReference>
<feature type="non-terminal residue" evidence="13">
    <location>
        <position position="252"/>
    </location>
</feature>
<feature type="domain" description="Tetrapyrrole biosynthesis uroporphyrinogen III synthase" evidence="12">
    <location>
        <begin position="16"/>
        <end position="245"/>
    </location>
</feature>
<dbReference type="GO" id="GO:0004852">
    <property type="term" value="F:uroporphyrinogen-III synthase activity"/>
    <property type="evidence" value="ECO:0007669"/>
    <property type="project" value="UniProtKB-EC"/>
</dbReference>
<comment type="pathway">
    <text evidence="1">Porphyrin-containing compound metabolism; protoporphyrin-IX biosynthesis; coproporphyrinogen-III from 5-aminolevulinate: step 3/4.</text>
</comment>